<sequence length="777" mass="87544">MSAPYSRPVGPWGSLAARGDFPPWPAHNPPYKLTITRPLRIIRPYTETTPARAAHSPALTIIRPYAETTPVKSKNKRPYMEVLDSDSEEEVHSRPAKRTAGNYSSPRLSAMTTNLPRASHQTTQAKPRGKRQHAPSDMSDSEDGSATLTSKRHTRSQAAAACAPSTVTAPRCASELDPQINQQSKRSTRATIADSDDEYGSGIDLNDVPPGLDQPTFRCASSSVDMSDDTVCPKSMRELLVFSIERLLFAVRKRVGSFLPDWTAHTLAEDYLEILDADARVYLEGCIKNSQPWDIDHLLSLLPDGEDSDNGRKQNGVYLLTLLRVYRDIDKQTEFVYGGSQWGVTCDLNDRINKGHMSYTHRQDNPTKPLYKNWDALNSDPIVKSGLLLQQSREETRVKTADHIRFFETISIEYFCGFSNAQRVQMPQLIPTSLLREWAQARGLQEPDETTEYSKFFYKVIGKMHTNYSIPVFDEARVSLIDRLSKNGTVKDGFTALHTMAREVRGKNYTTLRFQGFREVHVPLSDLYKAGFSFDRPHVQLKLSLSANDFAENNFAGVPREFSCSRLADVGRILLCITFKDVQDMEVDFYVQLEATYVRQHLKNSECRIVRNAVDVQSIFDYISNLLAPCDCSNDPWRIFDDFNADEDVNKIYHDLDTVKQLLPQESSPSDAKPILGFKNLACSCKGCGRHFNHGRALLGHMDLSGLSEKFVPYPSKNPKAQQCQKAYGVDPGQEDVMRAHGVLEWIVGAKGIVRRNKPFVCAETADRKARDLGYYE</sequence>
<name>A0A1Y6LYV3_ZYMTR</name>
<gene>
    <name evidence="2" type="ORF">ZT1A5_G11005</name>
</gene>
<evidence type="ECO:0000313" key="3">
    <source>
        <dbReference type="Proteomes" id="UP000215453"/>
    </source>
</evidence>
<feature type="region of interest" description="Disordered" evidence="1">
    <location>
        <begin position="70"/>
        <end position="206"/>
    </location>
</feature>
<accession>A0A1Y6LYV3</accession>
<proteinExistence type="predicted"/>
<feature type="compositionally biased region" description="Polar residues" evidence="1">
    <location>
        <begin position="101"/>
        <end position="125"/>
    </location>
</feature>
<dbReference type="EMBL" id="LT882687">
    <property type="protein sequence ID" value="SMY29556.1"/>
    <property type="molecule type" value="Genomic_DNA"/>
</dbReference>
<reference evidence="2 3" key="1">
    <citation type="submission" date="2016-10" db="EMBL/GenBank/DDBJ databases">
        <authorList>
            <person name="Varghese N."/>
        </authorList>
    </citation>
    <scope>NUCLEOTIDE SEQUENCE [LARGE SCALE GENOMIC DNA]</scope>
</reference>
<dbReference type="AlphaFoldDB" id="A0A1Y6LYV3"/>
<organism evidence="2 3">
    <name type="scientific">Zymoseptoria tritici ST99CH_1A5</name>
    <dbReference type="NCBI Taxonomy" id="1276529"/>
    <lineage>
        <taxon>Eukaryota</taxon>
        <taxon>Fungi</taxon>
        <taxon>Dikarya</taxon>
        <taxon>Ascomycota</taxon>
        <taxon>Pezizomycotina</taxon>
        <taxon>Dothideomycetes</taxon>
        <taxon>Dothideomycetidae</taxon>
        <taxon>Mycosphaerellales</taxon>
        <taxon>Mycosphaerellaceae</taxon>
        <taxon>Zymoseptoria</taxon>
    </lineage>
</organism>
<dbReference type="Proteomes" id="UP000215453">
    <property type="component" value="Chromosome 12"/>
</dbReference>
<protein>
    <submittedName>
        <fullName evidence="2">Uncharacterized protein</fullName>
    </submittedName>
</protein>
<evidence type="ECO:0000313" key="2">
    <source>
        <dbReference type="EMBL" id="SMY29556.1"/>
    </source>
</evidence>
<feature type="region of interest" description="Disordered" evidence="1">
    <location>
        <begin position="1"/>
        <end position="20"/>
    </location>
</feature>
<evidence type="ECO:0000256" key="1">
    <source>
        <dbReference type="SAM" id="MobiDB-lite"/>
    </source>
</evidence>